<dbReference type="InterPro" id="IPR053039">
    <property type="entry name" value="Polarity_Bud-Selection_Reg"/>
</dbReference>
<organism evidence="6 7">
    <name type="scientific">Neolentinus lepideus HHB14362 ss-1</name>
    <dbReference type="NCBI Taxonomy" id="1314782"/>
    <lineage>
        <taxon>Eukaryota</taxon>
        <taxon>Fungi</taxon>
        <taxon>Dikarya</taxon>
        <taxon>Basidiomycota</taxon>
        <taxon>Agaricomycotina</taxon>
        <taxon>Agaricomycetes</taxon>
        <taxon>Gloeophyllales</taxon>
        <taxon>Gloeophyllaceae</taxon>
        <taxon>Neolentinus</taxon>
    </lineage>
</organism>
<dbReference type="PROSITE" id="PS50200">
    <property type="entry name" value="RA"/>
    <property type="match status" value="1"/>
</dbReference>
<feature type="compositionally biased region" description="Polar residues" evidence="3">
    <location>
        <begin position="1165"/>
        <end position="1192"/>
    </location>
</feature>
<gene>
    <name evidence="6" type="ORF">NEOLEDRAFT_1100616</name>
</gene>
<feature type="domain" description="SH3" evidence="4">
    <location>
        <begin position="75"/>
        <end position="136"/>
    </location>
</feature>
<feature type="region of interest" description="Disordered" evidence="3">
    <location>
        <begin position="150"/>
        <end position="195"/>
    </location>
</feature>
<feature type="compositionally biased region" description="Low complexity" evidence="3">
    <location>
        <begin position="314"/>
        <end position="330"/>
    </location>
</feature>
<keyword evidence="7" id="KW-1185">Reference proteome</keyword>
<feature type="compositionally biased region" description="Polar residues" evidence="3">
    <location>
        <begin position="1236"/>
        <end position="1254"/>
    </location>
</feature>
<dbReference type="STRING" id="1314782.A0A165P6J7"/>
<dbReference type="InParanoid" id="A0A165P6J7"/>
<feature type="compositionally biased region" description="Low complexity" evidence="3">
    <location>
        <begin position="264"/>
        <end position="305"/>
    </location>
</feature>
<feature type="compositionally biased region" description="Polar residues" evidence="3">
    <location>
        <begin position="1290"/>
        <end position="1303"/>
    </location>
</feature>
<dbReference type="GO" id="GO:0015630">
    <property type="term" value="C:microtubule cytoskeleton"/>
    <property type="evidence" value="ECO:0007669"/>
    <property type="project" value="TreeGrafter"/>
</dbReference>
<dbReference type="GO" id="GO:0007165">
    <property type="term" value="P:signal transduction"/>
    <property type="evidence" value="ECO:0007669"/>
    <property type="project" value="InterPro"/>
</dbReference>
<dbReference type="Proteomes" id="UP000076761">
    <property type="component" value="Unassembled WGS sequence"/>
</dbReference>
<keyword evidence="1 2" id="KW-0728">SH3 domain</keyword>
<feature type="compositionally biased region" description="Acidic residues" evidence="3">
    <location>
        <begin position="46"/>
        <end position="65"/>
    </location>
</feature>
<evidence type="ECO:0000259" key="4">
    <source>
        <dbReference type="PROSITE" id="PS50002"/>
    </source>
</evidence>
<dbReference type="EMBL" id="KV425618">
    <property type="protein sequence ID" value="KZT20594.1"/>
    <property type="molecule type" value="Genomic_DNA"/>
</dbReference>
<dbReference type="InterPro" id="IPR001452">
    <property type="entry name" value="SH3_domain"/>
</dbReference>
<dbReference type="GO" id="GO:0051286">
    <property type="term" value="C:cell tip"/>
    <property type="evidence" value="ECO:0007669"/>
    <property type="project" value="TreeGrafter"/>
</dbReference>
<evidence type="ECO:0008006" key="8">
    <source>
        <dbReference type="Google" id="ProtNLM"/>
    </source>
</evidence>
<evidence type="ECO:0000256" key="3">
    <source>
        <dbReference type="SAM" id="MobiDB-lite"/>
    </source>
</evidence>
<feature type="compositionally biased region" description="Basic and acidic residues" evidence="3">
    <location>
        <begin position="953"/>
        <end position="966"/>
    </location>
</feature>
<dbReference type="GO" id="GO:0030950">
    <property type="term" value="P:establishment or maintenance of actin cytoskeleton polarity"/>
    <property type="evidence" value="ECO:0007669"/>
    <property type="project" value="TreeGrafter"/>
</dbReference>
<dbReference type="PANTHER" id="PTHR47775:SF1">
    <property type="entry name" value="BUD SITE SELECTION PROTEIN 14"/>
    <property type="match status" value="1"/>
</dbReference>
<feature type="compositionally biased region" description="Low complexity" evidence="3">
    <location>
        <begin position="1193"/>
        <end position="1220"/>
    </location>
</feature>
<dbReference type="FunFam" id="2.30.30.40:FF:000035">
    <property type="entry name" value="SH3 domain containing protein"/>
    <property type="match status" value="1"/>
</dbReference>
<dbReference type="SMART" id="SM00326">
    <property type="entry name" value="SH3"/>
    <property type="match status" value="1"/>
</dbReference>
<feature type="region of interest" description="Disordered" evidence="3">
    <location>
        <begin position="1016"/>
        <end position="1042"/>
    </location>
</feature>
<dbReference type="Gene3D" id="3.10.20.90">
    <property type="entry name" value="Phosphatidylinositol 3-kinase Catalytic Subunit, Chain A, domain 1"/>
    <property type="match status" value="1"/>
</dbReference>
<feature type="compositionally biased region" description="Acidic residues" evidence="3">
    <location>
        <begin position="215"/>
        <end position="239"/>
    </location>
</feature>
<dbReference type="PANTHER" id="PTHR47775">
    <property type="entry name" value="BUD SITE SELECTION PROTEIN 14"/>
    <property type="match status" value="1"/>
</dbReference>
<feature type="region of interest" description="Disordered" evidence="3">
    <location>
        <begin position="1153"/>
        <end position="1307"/>
    </location>
</feature>
<feature type="domain" description="Ras-associating" evidence="5">
    <location>
        <begin position="640"/>
        <end position="769"/>
    </location>
</feature>
<feature type="region of interest" description="Disordered" evidence="3">
    <location>
        <begin position="264"/>
        <end position="558"/>
    </location>
</feature>
<dbReference type="OrthoDB" id="196165at2759"/>
<feature type="compositionally biased region" description="Low complexity" evidence="3">
    <location>
        <begin position="527"/>
        <end position="558"/>
    </location>
</feature>
<feature type="region of interest" description="Disordered" evidence="3">
    <location>
        <begin position="933"/>
        <end position="975"/>
    </location>
</feature>
<feature type="compositionally biased region" description="Basic and acidic residues" evidence="3">
    <location>
        <begin position="379"/>
        <end position="410"/>
    </location>
</feature>
<feature type="compositionally biased region" description="Basic and acidic residues" evidence="3">
    <location>
        <begin position="7"/>
        <end position="25"/>
    </location>
</feature>
<dbReference type="InterPro" id="IPR029071">
    <property type="entry name" value="Ubiquitin-like_domsf"/>
</dbReference>
<sequence>MQSARPHRQDTFDLRDQMLAEDHAQHAQAHADAANYTSDEEHSVLEDDSDGEGGEGDYIDDDDASSELSIPNESIDFDLVYALHSFAATVEGQANVVKGDSLFLMDDSNSYWWLVRVLKTQEVGYIPAENIETPFERLARLNKHRNVDLSSATQTELQGDVHQQRDRLRTNLSSRAGNGTPSPTPERGHQRSRSTKSVIFQASFHVHRYPPAVWGDEDEDEDDVEWDDEPYEDEDPDLLDEPREDVIMEPDDGMSWEDGAAEEMQQGRVRMQAQAAQGQQTALQPSQQQPQTQQAQQQAGQMQSQGSRERLAVAGDSARAASPSSPGAKSLDPAHATDTVKLSVTPPIVRDGAMVEQQMQAQQLQQASSGPLLPSDIMRYQEEQRKRQREEIEALEAEARKRANKMKEKPVSLTPESRSSGGAKLRKEREVEDESKEKKKKGGMLSGLFGRRKDKGKDKGSENGSVDLGRSSEDLNRPSNTQLSVNTSEPGVISPTTAAARQQQQQQMSAVRNSTDPKRQNQQAAYQQTTSPPTTPPQQQSSLVSQHASQLRQRDQQQQALYQQYLNRSPSSPPDLQPSYGLQSASAIMPHTASFNSSSSSVPGLGAGLSPESAARRPRPGSLVLSPTATDGQGVPELSVIRVFAGKNLQTEATFKTVLLNTSTTSLDLVRQAIQRFRLPAGEDADDYYLTIKQVEGSSAVLRPQERPLGVFENLVEAAMELPKVKRSSVGSISSVSSNLSLHPAIKKLSMNDFTDDSAVKFYLNRRNVEGEEGSTGGEEGDETLIAEADDSAMQTPRPQYLSVNTTGGPSVAPERFSSPSFRFTLQLVIYPEDLPDDMVFDSQTEAIVFKNTIRDRSQPSIPPGISMSQRRKIFALPKNITVAEVIEMGLDMFGIVEGVVDGGDEVEDKISKRKSSSRVRYGLNVSVSGQERELSPTSKVIDAYPKPPTYRTVDRRSNDSKRRSVDSGMLLGNPEEVAADDPTFVLRRAVTYRTSSSRHRNSAPLDEIALQNLHRESASTSSVTSDTPSINNDDTKLRQPSKQDIIAAQRAAVRANQRAILSAQTNSVRGVDVLLPGNAMLRSSRYDVDDRMRYSYVDPDGETYDISDIVEQEWRSQSNVNTRNDLLQGVLGRNQETVGDQLDRVLSRVKEGKGNARQLAPGISQDSMATTPSTSNSEYSFEQALSTAPVVSTSRSATPIAATARSPTPTSASAIATRALSPGVGSGSRMATPATYATASEGTIRSRNNTPMVTSKPPDMHQRQASAASVLSDTSGYRTAAGTPAAGRSKSSLSQARAQTPVSARKRRPVIPKDDFGVSGMMAVIEVRAQMSEPEPKSPTAVDPIDEMLFGKPLDVDGLHPQIREIYRESFKQLEEMDQVLDELLRSTHPAIATF</sequence>
<protein>
    <recommendedName>
        <fullName evidence="8">SH3 domain-containing protein</fullName>
    </recommendedName>
</protein>
<evidence type="ECO:0000313" key="7">
    <source>
        <dbReference type="Proteomes" id="UP000076761"/>
    </source>
</evidence>
<feature type="region of interest" description="Disordered" evidence="3">
    <location>
        <begin position="593"/>
        <end position="631"/>
    </location>
</feature>
<dbReference type="SUPFAM" id="SSF54236">
    <property type="entry name" value="Ubiquitin-like"/>
    <property type="match status" value="1"/>
</dbReference>
<evidence type="ECO:0000313" key="6">
    <source>
        <dbReference type="EMBL" id="KZT20594.1"/>
    </source>
</evidence>
<feature type="compositionally biased region" description="Polar residues" evidence="3">
    <location>
        <begin position="170"/>
        <end position="181"/>
    </location>
</feature>
<feature type="region of interest" description="Disordered" evidence="3">
    <location>
        <begin position="210"/>
        <end position="243"/>
    </location>
</feature>
<dbReference type="InterPro" id="IPR000159">
    <property type="entry name" value="RA_dom"/>
</dbReference>
<proteinExistence type="predicted"/>
<dbReference type="InterPro" id="IPR036028">
    <property type="entry name" value="SH3-like_dom_sf"/>
</dbReference>
<dbReference type="PROSITE" id="PS50002">
    <property type="entry name" value="SH3"/>
    <property type="match status" value="1"/>
</dbReference>
<feature type="compositionally biased region" description="Polar residues" evidence="3">
    <location>
        <begin position="477"/>
        <end position="501"/>
    </location>
</feature>
<dbReference type="GO" id="GO:0008104">
    <property type="term" value="P:intracellular protein localization"/>
    <property type="evidence" value="ECO:0007669"/>
    <property type="project" value="TreeGrafter"/>
</dbReference>
<dbReference type="Pfam" id="PF00788">
    <property type="entry name" value="RA"/>
    <property type="match status" value="1"/>
</dbReference>
<dbReference type="Pfam" id="PF00018">
    <property type="entry name" value="SH3_1"/>
    <property type="match status" value="1"/>
</dbReference>
<accession>A0A165P6J7</accession>
<dbReference type="Gene3D" id="2.30.30.40">
    <property type="entry name" value="SH3 Domains"/>
    <property type="match status" value="1"/>
</dbReference>
<feature type="compositionally biased region" description="Polar residues" evidence="3">
    <location>
        <begin position="508"/>
        <end position="526"/>
    </location>
</feature>
<feature type="compositionally biased region" description="Polar residues" evidence="3">
    <location>
        <begin position="1019"/>
        <end position="1042"/>
    </location>
</feature>
<name>A0A165P6J7_9AGAM</name>
<feature type="compositionally biased region" description="Polar residues" evidence="3">
    <location>
        <begin position="593"/>
        <end position="602"/>
    </location>
</feature>
<evidence type="ECO:0000256" key="2">
    <source>
        <dbReference type="PROSITE-ProRule" id="PRU00192"/>
    </source>
</evidence>
<dbReference type="SUPFAM" id="SSF50044">
    <property type="entry name" value="SH3-domain"/>
    <property type="match status" value="1"/>
</dbReference>
<feature type="compositionally biased region" description="Low complexity" evidence="3">
    <location>
        <begin position="357"/>
        <end position="367"/>
    </location>
</feature>
<feature type="region of interest" description="Disordered" evidence="3">
    <location>
        <begin position="1"/>
        <end position="66"/>
    </location>
</feature>
<evidence type="ECO:0000259" key="5">
    <source>
        <dbReference type="PROSITE" id="PS50200"/>
    </source>
</evidence>
<evidence type="ECO:0000256" key="1">
    <source>
        <dbReference type="ARBA" id="ARBA00022443"/>
    </source>
</evidence>
<feature type="compositionally biased region" description="Polar residues" evidence="3">
    <location>
        <begin position="1264"/>
        <end position="1278"/>
    </location>
</feature>
<reference evidence="6 7" key="1">
    <citation type="journal article" date="2016" name="Mol. Biol. Evol.">
        <title>Comparative Genomics of Early-Diverging Mushroom-Forming Fungi Provides Insights into the Origins of Lignocellulose Decay Capabilities.</title>
        <authorList>
            <person name="Nagy L.G."/>
            <person name="Riley R."/>
            <person name="Tritt A."/>
            <person name="Adam C."/>
            <person name="Daum C."/>
            <person name="Floudas D."/>
            <person name="Sun H."/>
            <person name="Yadav J.S."/>
            <person name="Pangilinan J."/>
            <person name="Larsson K.H."/>
            <person name="Matsuura K."/>
            <person name="Barry K."/>
            <person name="Labutti K."/>
            <person name="Kuo R."/>
            <person name="Ohm R.A."/>
            <person name="Bhattacharya S.S."/>
            <person name="Shirouzu T."/>
            <person name="Yoshinaga Y."/>
            <person name="Martin F.M."/>
            <person name="Grigoriev I.V."/>
            <person name="Hibbett D.S."/>
        </authorList>
    </citation>
    <scope>NUCLEOTIDE SEQUENCE [LARGE SCALE GENOMIC DNA]</scope>
    <source>
        <strain evidence="6 7">HHB14362 ss-1</strain>
    </source>
</reference>